<name>A0AAX2LV24_VIBFL</name>
<evidence type="ECO:0000313" key="3">
    <source>
        <dbReference type="Proteomes" id="UP000254626"/>
    </source>
</evidence>
<organism evidence="2 3">
    <name type="scientific">Vibrio fluvialis</name>
    <dbReference type="NCBI Taxonomy" id="676"/>
    <lineage>
        <taxon>Bacteria</taxon>
        <taxon>Pseudomonadati</taxon>
        <taxon>Pseudomonadota</taxon>
        <taxon>Gammaproteobacteria</taxon>
        <taxon>Vibrionales</taxon>
        <taxon>Vibrionaceae</taxon>
        <taxon>Vibrio</taxon>
    </lineage>
</organism>
<reference evidence="2 3" key="1">
    <citation type="submission" date="2018-06" db="EMBL/GenBank/DDBJ databases">
        <authorList>
            <consortium name="Pathogen Informatics"/>
            <person name="Doyle S."/>
        </authorList>
    </citation>
    <scope>NUCLEOTIDE SEQUENCE [LARGE SCALE GENOMIC DNA]</scope>
    <source>
        <strain evidence="2 3">NCTC11327</strain>
    </source>
</reference>
<accession>A0AAX2LV24</accession>
<keyword evidence="1" id="KW-1133">Transmembrane helix</keyword>
<feature type="transmembrane region" description="Helical" evidence="1">
    <location>
        <begin position="20"/>
        <end position="41"/>
    </location>
</feature>
<keyword evidence="1" id="KW-0812">Transmembrane</keyword>
<evidence type="ECO:0008006" key="4">
    <source>
        <dbReference type="Google" id="ProtNLM"/>
    </source>
</evidence>
<protein>
    <recommendedName>
        <fullName evidence="4">DUF3265 domain-containing protein</fullName>
    </recommendedName>
</protein>
<gene>
    <name evidence="2" type="ORF">NCTC11327_04075</name>
</gene>
<sequence>MANRCSQLTNETHQQYQTTVSFGVIGLGFITIIMHQCAFLCELNTVFMHSYVLLFLLMSLSELIMSIKKEGRNGSVLPPA</sequence>
<comment type="caution">
    <text evidence="2">The sequence shown here is derived from an EMBL/GenBank/DDBJ whole genome shotgun (WGS) entry which is preliminary data.</text>
</comment>
<proteinExistence type="predicted"/>
<evidence type="ECO:0000256" key="1">
    <source>
        <dbReference type="SAM" id="Phobius"/>
    </source>
</evidence>
<dbReference type="AlphaFoldDB" id="A0AAX2LV24"/>
<dbReference type="Proteomes" id="UP000254626">
    <property type="component" value="Unassembled WGS sequence"/>
</dbReference>
<evidence type="ECO:0000313" key="2">
    <source>
        <dbReference type="EMBL" id="SUQ27204.1"/>
    </source>
</evidence>
<dbReference type="EMBL" id="UHIP01000002">
    <property type="protein sequence ID" value="SUQ27204.1"/>
    <property type="molecule type" value="Genomic_DNA"/>
</dbReference>
<feature type="transmembrane region" description="Helical" evidence="1">
    <location>
        <begin position="47"/>
        <end position="65"/>
    </location>
</feature>
<keyword evidence="1" id="KW-0472">Membrane</keyword>